<organism evidence="7 8">
    <name type="scientific">Lottia gigantea</name>
    <name type="common">Giant owl limpet</name>
    <dbReference type="NCBI Taxonomy" id="225164"/>
    <lineage>
        <taxon>Eukaryota</taxon>
        <taxon>Metazoa</taxon>
        <taxon>Spiralia</taxon>
        <taxon>Lophotrochozoa</taxon>
        <taxon>Mollusca</taxon>
        <taxon>Gastropoda</taxon>
        <taxon>Patellogastropoda</taxon>
        <taxon>Lottioidea</taxon>
        <taxon>Lottiidae</taxon>
        <taxon>Lottia</taxon>
    </lineage>
</organism>
<dbReference type="SUPFAM" id="SSF53067">
    <property type="entry name" value="Actin-like ATPase domain"/>
    <property type="match status" value="2"/>
</dbReference>
<dbReference type="Gene3D" id="1.20.58.2240">
    <property type="match status" value="1"/>
</dbReference>
<dbReference type="PANTHER" id="PTHR43435">
    <property type="entry name" value="RIBULOKINASE"/>
    <property type="match status" value="1"/>
</dbReference>
<dbReference type="Pfam" id="PF02782">
    <property type="entry name" value="FGGY_C"/>
    <property type="match status" value="1"/>
</dbReference>
<dbReference type="GeneID" id="20245914"/>
<evidence type="ECO:0000256" key="1">
    <source>
        <dbReference type="ARBA" id="ARBA00009156"/>
    </source>
</evidence>
<protein>
    <recommendedName>
        <fullName evidence="4">FGGY carbohydrate kinase domain-containing protein</fullName>
    </recommendedName>
</protein>
<dbReference type="FunFam" id="3.30.420.40:FF:000101">
    <property type="entry name" value="FGGY carbohydrate kinase domain-containing protein"/>
    <property type="match status" value="1"/>
</dbReference>
<dbReference type="GO" id="GO:0005737">
    <property type="term" value="C:cytoplasm"/>
    <property type="evidence" value="ECO:0007669"/>
    <property type="project" value="TreeGrafter"/>
</dbReference>
<evidence type="ECO:0000256" key="2">
    <source>
        <dbReference type="ARBA" id="ARBA00022679"/>
    </source>
</evidence>
<dbReference type="PIRSF" id="PIRSF000538">
    <property type="entry name" value="GlpK"/>
    <property type="match status" value="1"/>
</dbReference>
<dbReference type="AlphaFoldDB" id="V3ZSP9"/>
<dbReference type="Pfam" id="PF00370">
    <property type="entry name" value="FGGY_N"/>
    <property type="match status" value="1"/>
</dbReference>
<dbReference type="CTD" id="20245914"/>
<feature type="domain" description="Carbohydrate kinase FGGY N-terminal" evidence="5">
    <location>
        <begin position="3"/>
        <end position="264"/>
    </location>
</feature>
<dbReference type="InterPro" id="IPR018484">
    <property type="entry name" value="FGGY_N"/>
</dbReference>
<keyword evidence="3" id="KW-0418">Kinase</keyword>
<keyword evidence="2" id="KW-0808">Transferase</keyword>
<evidence type="ECO:0000259" key="5">
    <source>
        <dbReference type="Pfam" id="PF00370"/>
    </source>
</evidence>
<evidence type="ECO:0000313" key="7">
    <source>
        <dbReference type="EMBL" id="ESO94473.1"/>
    </source>
</evidence>
<dbReference type="Proteomes" id="UP000030746">
    <property type="component" value="Unassembled WGS sequence"/>
</dbReference>
<proteinExistence type="inferred from homology"/>
<accession>V3ZSP9</accession>
<dbReference type="InterPro" id="IPR043129">
    <property type="entry name" value="ATPase_NBD"/>
</dbReference>
<dbReference type="GO" id="GO:0019150">
    <property type="term" value="F:D-ribulokinase activity"/>
    <property type="evidence" value="ECO:0007669"/>
    <property type="project" value="TreeGrafter"/>
</dbReference>
<comment type="similarity">
    <text evidence="1">Belongs to the FGGY kinase family.</text>
</comment>
<dbReference type="InterPro" id="IPR006003">
    <property type="entry name" value="FGGY_RbtK-like"/>
</dbReference>
<dbReference type="InterPro" id="IPR018485">
    <property type="entry name" value="FGGY_C"/>
</dbReference>
<evidence type="ECO:0000256" key="4">
    <source>
        <dbReference type="ARBA" id="ARBA00074355"/>
    </source>
</evidence>
<gene>
    <name evidence="7" type="ORF">LOTGIDRAFT_206429</name>
</gene>
<dbReference type="OrthoDB" id="203824at2759"/>
<dbReference type="Gene3D" id="3.30.420.40">
    <property type="match status" value="1"/>
</dbReference>
<dbReference type="STRING" id="225164.V3ZSP9"/>
<evidence type="ECO:0000313" key="8">
    <source>
        <dbReference type="Proteomes" id="UP000030746"/>
    </source>
</evidence>
<reference evidence="7 8" key="1">
    <citation type="journal article" date="2013" name="Nature">
        <title>Insights into bilaterian evolution from three spiralian genomes.</title>
        <authorList>
            <person name="Simakov O."/>
            <person name="Marletaz F."/>
            <person name="Cho S.J."/>
            <person name="Edsinger-Gonzales E."/>
            <person name="Havlak P."/>
            <person name="Hellsten U."/>
            <person name="Kuo D.H."/>
            <person name="Larsson T."/>
            <person name="Lv J."/>
            <person name="Arendt D."/>
            <person name="Savage R."/>
            <person name="Osoegawa K."/>
            <person name="de Jong P."/>
            <person name="Grimwood J."/>
            <person name="Chapman J.A."/>
            <person name="Shapiro H."/>
            <person name="Aerts A."/>
            <person name="Otillar R.P."/>
            <person name="Terry A.Y."/>
            <person name="Boore J.L."/>
            <person name="Grigoriev I.V."/>
            <person name="Lindberg D.R."/>
            <person name="Seaver E.C."/>
            <person name="Weisblat D.A."/>
            <person name="Putnam N.H."/>
            <person name="Rokhsar D.S."/>
        </authorList>
    </citation>
    <scope>NUCLEOTIDE SEQUENCE [LARGE SCALE GENOMIC DNA]</scope>
</reference>
<dbReference type="KEGG" id="lgi:LOTGIDRAFT_206429"/>
<dbReference type="NCBIfam" id="TIGR01315">
    <property type="entry name" value="5C_CHO_kinase"/>
    <property type="match status" value="1"/>
</dbReference>
<evidence type="ECO:0000259" key="6">
    <source>
        <dbReference type="Pfam" id="PF02782"/>
    </source>
</evidence>
<name>V3ZSP9_LOTGI</name>
<dbReference type="CDD" id="cd07782">
    <property type="entry name" value="ASKHA_NBD_FGGY_D-RBK"/>
    <property type="match status" value="1"/>
</dbReference>
<keyword evidence="8" id="KW-1185">Reference proteome</keyword>
<dbReference type="EMBL" id="KB201802">
    <property type="protein sequence ID" value="ESO94473.1"/>
    <property type="molecule type" value="Genomic_DNA"/>
</dbReference>
<dbReference type="HOGENOM" id="CLU_009281_10_2_1"/>
<dbReference type="PANTHER" id="PTHR43435:SF4">
    <property type="entry name" value="FGGY CARBOHYDRATE KINASE DOMAIN-CONTAINING PROTEIN"/>
    <property type="match status" value="1"/>
</dbReference>
<sequence>MTYYIGVDVGSGSVRAAVISELGAIVSTATKELKIFQPQPDFFEQSSDDIWEAVVFSVKEAIRLSGISKNAITGVGFDATCSLVVLDKDNQPLSVSPSGNPECNVIMWMDHRAKKQTEKINSTQHEVLKYCGGALSLEMEPPKLLWLKQNLREQCWNKAGHFFELPDFLTWKATGSLTRSMCSVVCKWGYIADSQGRREWSESFYKMIDLGDLLENNYYKIGNEVKLPGEWCGGLLPSTARELGLNPAITVATPIIDAHAGAIGCLACSAEDPEFPIPSGNCSQRMAVIAGTSTCHMVVNRDPIFVNGVWGPYYSAILPGWFANEGGQSSTGKLIDFVLESHPAYEEAVEKAKEKDVHLHNYLNELLDDIAETEGKYSIAELTNDYHMWPDYHGNRSPVADWSLKGMLSGLTLSSNLETLAVKYLATLQALAYGTKHIIDEMNASGHDICYLSMCGGLSKNNLFIQTHADITNLPIILPHTSESMLLGCAILAASASGHYSSIQDAMEKMGGMGTVIFPDSNLKQYHDKKYKVFLKMLMDQREYRNIMAS</sequence>
<dbReference type="RefSeq" id="XP_009054757.1">
    <property type="nucleotide sequence ID" value="XM_009056509.1"/>
</dbReference>
<feature type="domain" description="Carbohydrate kinase FGGY C-terminal" evidence="6">
    <location>
        <begin position="286"/>
        <end position="496"/>
    </location>
</feature>
<dbReference type="GO" id="GO:0019321">
    <property type="term" value="P:pentose metabolic process"/>
    <property type="evidence" value="ECO:0007669"/>
    <property type="project" value="TreeGrafter"/>
</dbReference>
<dbReference type="InterPro" id="IPR000577">
    <property type="entry name" value="Carb_kinase_FGGY"/>
</dbReference>
<evidence type="ECO:0000256" key="3">
    <source>
        <dbReference type="ARBA" id="ARBA00022777"/>
    </source>
</evidence>
<dbReference type="OMA" id="HKAMWHE"/>